<evidence type="ECO:0000313" key="2">
    <source>
        <dbReference type="Proteomes" id="UP000009881"/>
    </source>
</evidence>
<dbReference type="AlphaFoldDB" id="K9H1T2"/>
<gene>
    <name evidence="1" type="ORF">C882_3895</name>
</gene>
<accession>K9H1T2</accession>
<organism evidence="1 2">
    <name type="scientific">Caenispirillum salinarum AK4</name>
    <dbReference type="NCBI Taxonomy" id="1238182"/>
    <lineage>
        <taxon>Bacteria</taxon>
        <taxon>Pseudomonadati</taxon>
        <taxon>Pseudomonadota</taxon>
        <taxon>Alphaproteobacteria</taxon>
        <taxon>Rhodospirillales</taxon>
        <taxon>Novispirillaceae</taxon>
        <taxon>Caenispirillum</taxon>
    </lineage>
</organism>
<protein>
    <submittedName>
        <fullName evidence="1">Uncharacterized protein</fullName>
    </submittedName>
</protein>
<evidence type="ECO:0000313" key="1">
    <source>
        <dbReference type="EMBL" id="EKV31522.1"/>
    </source>
</evidence>
<comment type="caution">
    <text evidence="1">The sequence shown here is derived from an EMBL/GenBank/DDBJ whole genome shotgun (WGS) entry which is preliminary data.</text>
</comment>
<dbReference type="RefSeq" id="WP_009540003.1">
    <property type="nucleotide sequence ID" value="NZ_ANHY01000006.1"/>
</dbReference>
<dbReference type="EMBL" id="ANHY01000006">
    <property type="protein sequence ID" value="EKV31522.1"/>
    <property type="molecule type" value="Genomic_DNA"/>
</dbReference>
<proteinExistence type="predicted"/>
<name>K9H1T2_9PROT</name>
<dbReference type="Proteomes" id="UP000009881">
    <property type="component" value="Unassembled WGS sequence"/>
</dbReference>
<sequence>MSEPRLITDLTRRELERKCERMTGLKVPAEGSPRTAWHEWVTAGLYVGALRHFKDDAKARQWAAESLRTFLDEDLAPYADELEAGASVA</sequence>
<keyword evidence="2" id="KW-1185">Reference proteome</keyword>
<reference evidence="1 2" key="1">
    <citation type="journal article" date="2013" name="Genome Announc.">
        <title>Draft Genome Sequence of an Alphaproteobacterium, Caenispirillum salinarum AK4(T), Isolated from a Solar Saltern.</title>
        <authorList>
            <person name="Khatri I."/>
            <person name="Singh A."/>
            <person name="Korpole S."/>
            <person name="Pinnaka A.K."/>
            <person name="Subramanian S."/>
        </authorList>
    </citation>
    <scope>NUCLEOTIDE SEQUENCE [LARGE SCALE GENOMIC DNA]</scope>
    <source>
        <strain evidence="1 2">AK4</strain>
    </source>
</reference>